<evidence type="ECO:0000256" key="4">
    <source>
        <dbReference type="ARBA" id="ARBA00038440"/>
    </source>
</evidence>
<geneLocation type="plasmid" evidence="9">
    <name>pjcm18538 dna</name>
</geneLocation>
<evidence type="ECO:0000256" key="2">
    <source>
        <dbReference type="ARBA" id="ARBA00022679"/>
    </source>
</evidence>
<dbReference type="SUPFAM" id="SSF53328">
    <property type="entry name" value="Formyltransferase"/>
    <property type="match status" value="1"/>
</dbReference>
<feature type="binding site" evidence="6">
    <location>
        <begin position="99"/>
        <end position="102"/>
    </location>
    <ligand>
        <name>(6R)-10-formyltetrahydrofolate</name>
        <dbReference type="ChEBI" id="CHEBI:195366"/>
    </ligand>
</feature>
<evidence type="ECO:0000313" key="9">
    <source>
        <dbReference type="Proteomes" id="UP000467428"/>
    </source>
</evidence>
<dbReference type="AlphaFoldDB" id="A0A7I7S5G6"/>
<dbReference type="PANTHER" id="PTHR43369:SF2">
    <property type="entry name" value="PHOSPHORIBOSYLGLYCINAMIDE FORMYLTRANSFERASE"/>
    <property type="match status" value="1"/>
</dbReference>
<dbReference type="Proteomes" id="UP000467428">
    <property type="component" value="Chromosome"/>
</dbReference>
<dbReference type="EC" id="2.1.2.2" evidence="6"/>
<feature type="binding site" evidence="6">
    <location>
        <position position="74"/>
    </location>
    <ligand>
        <name>(6R)-10-formyltetrahydrofolate</name>
        <dbReference type="ChEBI" id="CHEBI:195366"/>
    </ligand>
</feature>
<dbReference type="PROSITE" id="PS00373">
    <property type="entry name" value="GART"/>
    <property type="match status" value="1"/>
</dbReference>
<feature type="domain" description="Formyl transferase N-terminal" evidence="7">
    <location>
        <begin position="14"/>
        <end position="191"/>
    </location>
</feature>
<evidence type="ECO:0000256" key="5">
    <source>
        <dbReference type="ARBA" id="ARBA00047664"/>
    </source>
</evidence>
<comment type="similarity">
    <text evidence="4 6">Belongs to the GART family.</text>
</comment>
<keyword evidence="2 6" id="KW-0808">Transferase</keyword>
<dbReference type="CDD" id="cd08645">
    <property type="entry name" value="FMT_core_GART"/>
    <property type="match status" value="1"/>
</dbReference>
<dbReference type="HAMAP" id="MF_01930">
    <property type="entry name" value="PurN"/>
    <property type="match status" value="1"/>
</dbReference>
<dbReference type="InterPro" id="IPR001555">
    <property type="entry name" value="GART_AS"/>
</dbReference>
<accession>A0A7I7S5G6</accession>
<evidence type="ECO:0000256" key="1">
    <source>
        <dbReference type="ARBA" id="ARBA00005054"/>
    </source>
</evidence>
<protein>
    <recommendedName>
        <fullName evidence="6">Phosphoribosylglycinamide formyltransferase</fullName>
        <ecNumber evidence="6">2.1.2.2</ecNumber>
    </recommendedName>
    <alternativeName>
        <fullName evidence="6">5'-phosphoribosylglycinamide transformylase</fullName>
    </alternativeName>
    <alternativeName>
        <fullName evidence="6">GAR transformylase</fullName>
        <shortName evidence="6">GART</shortName>
    </alternativeName>
</protein>
<dbReference type="GO" id="GO:0006189">
    <property type="term" value="P:'de novo' IMP biosynthetic process"/>
    <property type="evidence" value="ECO:0007669"/>
    <property type="project" value="UniProtKB-UniRule"/>
</dbReference>
<dbReference type="UniPathway" id="UPA00074">
    <property type="reaction ID" value="UER00126"/>
</dbReference>
<dbReference type="RefSeq" id="WP_163922785.1">
    <property type="nucleotide sequence ID" value="NZ_AP022593.1"/>
</dbReference>
<dbReference type="Gene3D" id="3.40.50.170">
    <property type="entry name" value="Formyl transferase, N-terminal domain"/>
    <property type="match status" value="1"/>
</dbReference>
<dbReference type="NCBIfam" id="TIGR00639">
    <property type="entry name" value="PurN"/>
    <property type="match status" value="1"/>
</dbReference>
<dbReference type="InterPro" id="IPR002376">
    <property type="entry name" value="Formyl_transf_N"/>
</dbReference>
<evidence type="ECO:0000313" key="8">
    <source>
        <dbReference type="EMBL" id="BBY51710.1"/>
    </source>
</evidence>
<reference evidence="8 9" key="1">
    <citation type="journal article" date="2019" name="Emerg. Microbes Infect.">
        <title>Comprehensive subspecies identification of 175 nontuberculous mycobacteria species based on 7547 genomic profiles.</title>
        <authorList>
            <person name="Matsumoto Y."/>
            <person name="Kinjo T."/>
            <person name="Motooka D."/>
            <person name="Nabeya D."/>
            <person name="Jung N."/>
            <person name="Uechi K."/>
            <person name="Horii T."/>
            <person name="Iida T."/>
            <person name="Fujita J."/>
            <person name="Nakamura S."/>
        </authorList>
    </citation>
    <scope>NUCLEOTIDE SEQUENCE [LARGE SCALE GENOMIC DNA]</scope>
    <source>
        <strain evidence="8 9">JCM 18538</strain>
    </source>
</reference>
<dbReference type="GO" id="GO:0005829">
    <property type="term" value="C:cytosol"/>
    <property type="evidence" value="ECO:0007669"/>
    <property type="project" value="TreeGrafter"/>
</dbReference>
<comment type="pathway">
    <text evidence="1 6">Purine metabolism; IMP biosynthesis via de novo pathway; N(2)-formyl-N(1)-(5-phospho-D-ribosyl)glycinamide from N(1)-(5-phospho-D-ribosyl)glycinamide (10-formyl THF route): step 1/1.</text>
</comment>
<dbReference type="Pfam" id="PF00551">
    <property type="entry name" value="Formyl_trans_N"/>
    <property type="match status" value="1"/>
</dbReference>
<dbReference type="GO" id="GO:0004644">
    <property type="term" value="F:phosphoribosylglycinamide formyltransferase activity"/>
    <property type="evidence" value="ECO:0007669"/>
    <property type="project" value="UniProtKB-UniRule"/>
</dbReference>
<dbReference type="InterPro" id="IPR004607">
    <property type="entry name" value="GART"/>
</dbReference>
<dbReference type="PANTHER" id="PTHR43369">
    <property type="entry name" value="PHOSPHORIBOSYLGLYCINAMIDE FORMYLTRANSFERASE"/>
    <property type="match status" value="1"/>
</dbReference>
<keyword evidence="9" id="KW-1185">Reference proteome</keyword>
<proteinExistence type="inferred from homology"/>
<evidence type="ECO:0000256" key="6">
    <source>
        <dbReference type="HAMAP-Rule" id="MF_01930"/>
    </source>
</evidence>
<sequence length="209" mass="21862">MQPPLRVPPSAPARLVVLASGTGSLLESLLEAATGDYPARVIAVGTDRECRALEVASSAGIPGYTTRLGDHPDRAAWDAAITAATAEHEPDLVVSAGFMKILGPQFLSRFMGRVVNTHPALLPAFPGAHAVPDALAYGVRVTGCSVHLVDAGMDTGPILAQEAVAVLDDDDEATLHERIKVVERRLLVDVLAAMATRGVTWTGRKAAMG</sequence>
<dbReference type="InterPro" id="IPR036477">
    <property type="entry name" value="Formyl_transf_N_sf"/>
</dbReference>
<gene>
    <name evidence="6 8" type="primary">purN</name>
    <name evidence="8" type="ORF">MARA_51780</name>
</gene>
<dbReference type="KEGG" id="marz:MARA_51780"/>
<comment type="catalytic activity">
    <reaction evidence="5 6">
        <text>N(1)-(5-phospho-beta-D-ribosyl)glycinamide + (6R)-10-formyltetrahydrofolate = N(2)-formyl-N(1)-(5-phospho-beta-D-ribosyl)glycinamide + (6S)-5,6,7,8-tetrahydrofolate + H(+)</text>
        <dbReference type="Rhea" id="RHEA:15053"/>
        <dbReference type="ChEBI" id="CHEBI:15378"/>
        <dbReference type="ChEBI" id="CHEBI:57453"/>
        <dbReference type="ChEBI" id="CHEBI:143788"/>
        <dbReference type="ChEBI" id="CHEBI:147286"/>
        <dbReference type="ChEBI" id="CHEBI:195366"/>
        <dbReference type="EC" id="2.1.2.2"/>
    </reaction>
</comment>
<dbReference type="FunFam" id="3.40.50.170:FF:000008">
    <property type="entry name" value="Phosphoribosylglycinamide formyltransferase"/>
    <property type="match status" value="1"/>
</dbReference>
<feature type="site" description="Raises pKa of active site His" evidence="6">
    <location>
        <position position="154"/>
    </location>
</feature>
<name>A0A7I7S5G6_9MYCO</name>
<comment type="function">
    <text evidence="6">Catalyzes the transfer of a formyl group from 10-formyltetrahydrofolate to 5-phospho-ribosyl-glycinamide (GAR), producing 5-phospho-ribosyl-N-formylglycinamide (FGAR) and tetrahydrofolate.</text>
</comment>
<feature type="active site" description="Proton donor" evidence="6">
    <location>
        <position position="118"/>
    </location>
</feature>
<feature type="binding site" evidence="6">
    <location>
        <position position="116"/>
    </location>
    <ligand>
        <name>(6R)-10-formyltetrahydrofolate</name>
        <dbReference type="ChEBI" id="CHEBI:195366"/>
    </ligand>
</feature>
<keyword evidence="3 6" id="KW-0658">Purine biosynthesis</keyword>
<comment type="caution">
    <text evidence="6">Lacks conserved residue(s) required for the propagation of feature annotation.</text>
</comment>
<dbReference type="EMBL" id="AP022593">
    <property type="protein sequence ID" value="BBY51710.1"/>
    <property type="molecule type" value="Genomic_DNA"/>
</dbReference>
<organism evidence="8 9">
    <name type="scientific">Mycolicibacterium arabiense</name>
    <dbReference type="NCBI Taxonomy" id="1286181"/>
    <lineage>
        <taxon>Bacteria</taxon>
        <taxon>Bacillati</taxon>
        <taxon>Actinomycetota</taxon>
        <taxon>Actinomycetes</taxon>
        <taxon>Mycobacteriales</taxon>
        <taxon>Mycobacteriaceae</taxon>
        <taxon>Mycolicibacterium</taxon>
    </lineage>
</organism>
<evidence type="ECO:0000256" key="3">
    <source>
        <dbReference type="ARBA" id="ARBA00022755"/>
    </source>
</evidence>
<evidence type="ECO:0000259" key="7">
    <source>
        <dbReference type="Pfam" id="PF00551"/>
    </source>
</evidence>